<keyword evidence="3 5" id="KW-0732">Signal</keyword>
<evidence type="ECO:0000313" key="8">
    <source>
        <dbReference type="Proteomes" id="UP000824001"/>
    </source>
</evidence>
<reference evidence="7" key="1">
    <citation type="submission" date="2020-10" db="EMBL/GenBank/DDBJ databases">
        <authorList>
            <person name="Gilroy R."/>
        </authorList>
    </citation>
    <scope>NUCLEOTIDE SEQUENCE</scope>
    <source>
        <strain evidence="7">ChiHjej10B9-9673</strain>
    </source>
</reference>
<dbReference type="EMBL" id="DVJK01000079">
    <property type="protein sequence ID" value="HIS66493.1"/>
    <property type="molecule type" value="Genomic_DNA"/>
</dbReference>
<protein>
    <recommendedName>
        <fullName evidence="6">Solute-binding protein family 5 domain-containing protein</fullName>
    </recommendedName>
</protein>
<comment type="similarity">
    <text evidence="1">Belongs to the bacterial solute-binding protein 5 family.</text>
</comment>
<feature type="domain" description="Solute-binding protein family 5" evidence="6">
    <location>
        <begin position="113"/>
        <end position="464"/>
    </location>
</feature>
<dbReference type="InterPro" id="IPR039424">
    <property type="entry name" value="SBP_5"/>
</dbReference>
<accession>A0A9D1FCQ7</accession>
<proteinExistence type="inferred from homology"/>
<dbReference type="GO" id="GO:0015833">
    <property type="term" value="P:peptide transport"/>
    <property type="evidence" value="ECO:0007669"/>
    <property type="project" value="TreeGrafter"/>
</dbReference>
<reference evidence="7" key="2">
    <citation type="journal article" date="2021" name="PeerJ">
        <title>Extensive microbial diversity within the chicken gut microbiome revealed by metagenomics and culture.</title>
        <authorList>
            <person name="Gilroy R."/>
            <person name="Ravi A."/>
            <person name="Getino M."/>
            <person name="Pursley I."/>
            <person name="Horton D.L."/>
            <person name="Alikhan N.F."/>
            <person name="Baker D."/>
            <person name="Gharbi K."/>
            <person name="Hall N."/>
            <person name="Watson M."/>
            <person name="Adriaenssens E.M."/>
            <person name="Foster-Nyarko E."/>
            <person name="Jarju S."/>
            <person name="Secka A."/>
            <person name="Antonio M."/>
            <person name="Oren A."/>
            <person name="Chaudhuri R.R."/>
            <person name="La Ragione R."/>
            <person name="Hildebrand F."/>
            <person name="Pallen M.J."/>
        </authorList>
    </citation>
    <scope>NUCLEOTIDE SEQUENCE</scope>
    <source>
        <strain evidence="7">ChiHjej10B9-9673</strain>
    </source>
</reference>
<dbReference type="PANTHER" id="PTHR30290:SF9">
    <property type="entry name" value="OLIGOPEPTIDE-BINDING PROTEIN APPA"/>
    <property type="match status" value="1"/>
</dbReference>
<keyword evidence="2" id="KW-0813">Transport</keyword>
<dbReference type="Gene3D" id="3.10.105.10">
    <property type="entry name" value="Dipeptide-binding Protein, Domain 3"/>
    <property type="match status" value="1"/>
</dbReference>
<dbReference type="GO" id="GO:0043190">
    <property type="term" value="C:ATP-binding cassette (ABC) transporter complex"/>
    <property type="evidence" value="ECO:0007669"/>
    <property type="project" value="InterPro"/>
</dbReference>
<evidence type="ECO:0000256" key="3">
    <source>
        <dbReference type="ARBA" id="ARBA00022729"/>
    </source>
</evidence>
<organism evidence="7 8">
    <name type="scientific">Candidatus Scatomorpha merdipullorum</name>
    <dbReference type="NCBI Taxonomy" id="2840927"/>
    <lineage>
        <taxon>Bacteria</taxon>
        <taxon>Bacillati</taxon>
        <taxon>Bacillota</taxon>
        <taxon>Clostridia</taxon>
        <taxon>Eubacteriales</taxon>
        <taxon>Candidatus Scatomorpha</taxon>
    </lineage>
</organism>
<evidence type="ECO:0000313" key="7">
    <source>
        <dbReference type="EMBL" id="HIS66493.1"/>
    </source>
</evidence>
<dbReference type="Proteomes" id="UP000824001">
    <property type="component" value="Unassembled WGS sequence"/>
</dbReference>
<evidence type="ECO:0000256" key="5">
    <source>
        <dbReference type="SAM" id="SignalP"/>
    </source>
</evidence>
<evidence type="ECO:0000259" key="6">
    <source>
        <dbReference type="Pfam" id="PF00496"/>
    </source>
</evidence>
<dbReference type="GO" id="GO:0042597">
    <property type="term" value="C:periplasmic space"/>
    <property type="evidence" value="ECO:0007669"/>
    <property type="project" value="UniProtKB-ARBA"/>
</dbReference>
<comment type="caution">
    <text evidence="7">The sequence shown here is derived from an EMBL/GenBank/DDBJ whole genome shotgun (WGS) entry which is preliminary data.</text>
</comment>
<evidence type="ECO:0000256" key="1">
    <source>
        <dbReference type="ARBA" id="ARBA00005695"/>
    </source>
</evidence>
<dbReference type="InterPro" id="IPR030678">
    <property type="entry name" value="Peptide/Ni-bd"/>
</dbReference>
<dbReference type="Pfam" id="PF00496">
    <property type="entry name" value="SBP_bac_5"/>
    <property type="match status" value="1"/>
</dbReference>
<dbReference type="InterPro" id="IPR000914">
    <property type="entry name" value="SBP_5_dom"/>
</dbReference>
<gene>
    <name evidence="7" type="ORF">IAC18_02900</name>
</gene>
<evidence type="ECO:0000256" key="4">
    <source>
        <dbReference type="SAM" id="MobiDB-lite"/>
    </source>
</evidence>
<dbReference type="PROSITE" id="PS51257">
    <property type="entry name" value="PROKAR_LIPOPROTEIN"/>
    <property type="match status" value="1"/>
</dbReference>
<dbReference type="AlphaFoldDB" id="A0A9D1FCQ7"/>
<dbReference type="GO" id="GO:1904680">
    <property type="term" value="F:peptide transmembrane transporter activity"/>
    <property type="evidence" value="ECO:0007669"/>
    <property type="project" value="TreeGrafter"/>
</dbReference>
<feature type="chain" id="PRO_5038429390" description="Solute-binding protein family 5 domain-containing protein" evidence="5">
    <location>
        <begin position="19"/>
        <end position="562"/>
    </location>
</feature>
<name>A0A9D1FCQ7_9FIRM</name>
<dbReference type="Gene3D" id="3.40.190.10">
    <property type="entry name" value="Periplasmic binding protein-like II"/>
    <property type="match status" value="1"/>
</dbReference>
<sequence>MRKITALLLALVMIVGLAACGESGGETTPPATEPGDALQQQEDATQDLDEISGNQGDEEKQYGGTFIVGIPADPAGFMGAVSTDTYDKYAWQPMAIGLLDYDAANNMEPVCSELAESYEFSDDYMHLTFHLREAYWSDGEPITSEDVKFTIEEFLLPYSSNMQNELVNLESIECPDERTVTINLSQPNKALIGFWHSFYCSVLPEHVWADYAENYQDCPEFLNPTVVGGPFILSEYVSGDHITYVRNENYWNEEEPYVDTVILRIIPDQTTMGEALEAGEIDLAPSAAISYDECDRLRDVDGITVYDIGKELRTTVYYVGLNQQSEKLADKEVRAALLEAVDQDDLITTVFNGYGQACYTPIPNNSAFNEIRIEPDEVYDYDPESAAARLDAAGYPADANGNRDLTITIVCESNEKERMLSESLRSYWAAVGVETEIVSLDRAAMVERVYTQRDYDVSFIDGGLSSDFATCANRYCSSYTGNYCNPGNLNNPEIDELFKIVGAQDEETQKATYAELQNLIASEASFMWLQNWAPYAVSDNVGGHPFRPDVQFDNWAGVWIKN</sequence>
<dbReference type="PANTHER" id="PTHR30290">
    <property type="entry name" value="PERIPLASMIC BINDING COMPONENT OF ABC TRANSPORTER"/>
    <property type="match status" value="1"/>
</dbReference>
<feature type="signal peptide" evidence="5">
    <location>
        <begin position="1"/>
        <end position="18"/>
    </location>
</feature>
<evidence type="ECO:0000256" key="2">
    <source>
        <dbReference type="ARBA" id="ARBA00022448"/>
    </source>
</evidence>
<feature type="region of interest" description="Disordered" evidence="4">
    <location>
        <begin position="23"/>
        <end position="44"/>
    </location>
</feature>
<dbReference type="PIRSF" id="PIRSF002741">
    <property type="entry name" value="MppA"/>
    <property type="match status" value="1"/>
</dbReference>
<dbReference type="SUPFAM" id="SSF53850">
    <property type="entry name" value="Periplasmic binding protein-like II"/>
    <property type="match status" value="1"/>
</dbReference>